<gene>
    <name evidence="3" type="ORF">Dsin_007194</name>
</gene>
<keyword evidence="2" id="KW-0732">Signal</keyword>
<dbReference type="AlphaFoldDB" id="A0AAE0EGW0"/>
<reference evidence="3" key="1">
    <citation type="journal article" date="2023" name="Plant J.">
        <title>Genome sequences and population genomics provide insights into the demographic history, inbreeding, and mutation load of two 'living fossil' tree species of Dipteronia.</title>
        <authorList>
            <person name="Feng Y."/>
            <person name="Comes H.P."/>
            <person name="Chen J."/>
            <person name="Zhu S."/>
            <person name="Lu R."/>
            <person name="Zhang X."/>
            <person name="Li P."/>
            <person name="Qiu J."/>
            <person name="Olsen K.M."/>
            <person name="Qiu Y."/>
        </authorList>
    </citation>
    <scope>NUCLEOTIDE SEQUENCE</scope>
    <source>
        <strain evidence="3">NBL</strain>
    </source>
</reference>
<evidence type="ECO:0000256" key="1">
    <source>
        <dbReference type="SAM" id="MobiDB-lite"/>
    </source>
</evidence>
<feature type="chain" id="PRO_5041968827" evidence="2">
    <location>
        <begin position="23"/>
        <end position="152"/>
    </location>
</feature>
<evidence type="ECO:0000256" key="2">
    <source>
        <dbReference type="SAM" id="SignalP"/>
    </source>
</evidence>
<sequence>MLPMHHLLAFTVSFLQAHVGVALLNAVPPAKNENSSSASSKDENTKSVKSKKSKSALETAGKATSVNGEGSSKGKIAARSDSTIRTAANRHLTAAEMQRQKLKKLMDEMNDEGDGRSAPIVKFGDASMALWHHHLLQSICISCPYNRHNSSG</sequence>
<feature type="signal peptide" evidence="2">
    <location>
        <begin position="1"/>
        <end position="22"/>
    </location>
</feature>
<accession>A0AAE0EGW0</accession>
<feature type="compositionally biased region" description="Low complexity" evidence="1">
    <location>
        <begin position="30"/>
        <end position="39"/>
    </location>
</feature>
<feature type="region of interest" description="Disordered" evidence="1">
    <location>
        <begin position="29"/>
        <end position="94"/>
    </location>
</feature>
<keyword evidence="4" id="KW-1185">Reference proteome</keyword>
<organism evidence="3 4">
    <name type="scientific">Dipteronia sinensis</name>
    <dbReference type="NCBI Taxonomy" id="43782"/>
    <lineage>
        <taxon>Eukaryota</taxon>
        <taxon>Viridiplantae</taxon>
        <taxon>Streptophyta</taxon>
        <taxon>Embryophyta</taxon>
        <taxon>Tracheophyta</taxon>
        <taxon>Spermatophyta</taxon>
        <taxon>Magnoliopsida</taxon>
        <taxon>eudicotyledons</taxon>
        <taxon>Gunneridae</taxon>
        <taxon>Pentapetalae</taxon>
        <taxon>rosids</taxon>
        <taxon>malvids</taxon>
        <taxon>Sapindales</taxon>
        <taxon>Sapindaceae</taxon>
        <taxon>Hippocastanoideae</taxon>
        <taxon>Acereae</taxon>
        <taxon>Dipteronia</taxon>
    </lineage>
</organism>
<dbReference type="EMBL" id="JANJYJ010000002">
    <property type="protein sequence ID" value="KAK3227332.1"/>
    <property type="molecule type" value="Genomic_DNA"/>
</dbReference>
<comment type="caution">
    <text evidence="3">The sequence shown here is derived from an EMBL/GenBank/DDBJ whole genome shotgun (WGS) entry which is preliminary data.</text>
</comment>
<name>A0AAE0EGW0_9ROSI</name>
<protein>
    <submittedName>
        <fullName evidence="3">Uncharacterized protein</fullName>
    </submittedName>
</protein>
<evidence type="ECO:0000313" key="3">
    <source>
        <dbReference type="EMBL" id="KAK3227332.1"/>
    </source>
</evidence>
<dbReference type="Proteomes" id="UP001281410">
    <property type="component" value="Unassembled WGS sequence"/>
</dbReference>
<evidence type="ECO:0000313" key="4">
    <source>
        <dbReference type="Proteomes" id="UP001281410"/>
    </source>
</evidence>
<proteinExistence type="predicted"/>